<dbReference type="EMBL" id="CABIKO010000214">
    <property type="protein sequence ID" value="VVA31399.1"/>
    <property type="molecule type" value="Genomic_DNA"/>
</dbReference>
<organism evidence="2 3">
    <name type="scientific">Prunus dulcis</name>
    <name type="common">Almond</name>
    <name type="synonym">Amygdalus dulcis</name>
    <dbReference type="NCBI Taxonomy" id="3755"/>
    <lineage>
        <taxon>Eukaryota</taxon>
        <taxon>Viridiplantae</taxon>
        <taxon>Streptophyta</taxon>
        <taxon>Embryophyta</taxon>
        <taxon>Tracheophyta</taxon>
        <taxon>Spermatophyta</taxon>
        <taxon>Magnoliopsida</taxon>
        <taxon>eudicotyledons</taxon>
        <taxon>Gunneridae</taxon>
        <taxon>Pentapetalae</taxon>
        <taxon>rosids</taxon>
        <taxon>fabids</taxon>
        <taxon>Rosales</taxon>
        <taxon>Rosaceae</taxon>
        <taxon>Amygdaloideae</taxon>
        <taxon>Amygdaleae</taxon>
        <taxon>Prunus</taxon>
    </lineage>
</organism>
<feature type="transmembrane region" description="Helical" evidence="1">
    <location>
        <begin position="12"/>
        <end position="32"/>
    </location>
</feature>
<dbReference type="AlphaFoldDB" id="A0A5E4FVB5"/>
<accession>A0A5E4FVB5</accession>
<gene>
    <name evidence="2" type="ORF">ALMOND_2B022175</name>
</gene>
<protein>
    <submittedName>
        <fullName evidence="2">PREDICTED: chaperone dnaJ 13</fullName>
    </submittedName>
</protein>
<evidence type="ECO:0000313" key="3">
    <source>
        <dbReference type="Proteomes" id="UP000327085"/>
    </source>
</evidence>
<reference evidence="3" key="1">
    <citation type="journal article" date="2020" name="Plant J.">
        <title>Transposons played a major role in the diversification between the closely related almond and peach genomes: results from the almond genome sequence.</title>
        <authorList>
            <person name="Alioto T."/>
            <person name="Alexiou K.G."/>
            <person name="Bardil A."/>
            <person name="Barteri F."/>
            <person name="Castanera R."/>
            <person name="Cruz F."/>
            <person name="Dhingra A."/>
            <person name="Duval H."/>
            <person name="Fernandez I Marti A."/>
            <person name="Frias L."/>
            <person name="Galan B."/>
            <person name="Garcia J.L."/>
            <person name="Howad W."/>
            <person name="Gomez-Garrido J."/>
            <person name="Gut M."/>
            <person name="Julca I."/>
            <person name="Morata J."/>
            <person name="Puigdomenech P."/>
            <person name="Ribeca P."/>
            <person name="Rubio Cabetas M.J."/>
            <person name="Vlasova A."/>
            <person name="Wirthensohn M."/>
            <person name="Garcia-Mas J."/>
            <person name="Gabaldon T."/>
            <person name="Casacuberta J.M."/>
            <person name="Arus P."/>
        </authorList>
    </citation>
    <scope>NUCLEOTIDE SEQUENCE [LARGE SCALE GENOMIC DNA]</scope>
    <source>
        <strain evidence="3">cv. Texas</strain>
    </source>
</reference>
<name>A0A5E4FVB5_PRUDU</name>
<dbReference type="Gramene" id="VVA31399">
    <property type="protein sequence ID" value="VVA31399"/>
    <property type="gene ID" value="Prudul26B022175"/>
</dbReference>
<sequence>MQILLSGNLDPVFAAAAVIIPTSLYFVLKKFVLKPYYLKREKQKALENMEKTSTPAWLSISAKYLCNLMGTKFCAVL</sequence>
<dbReference type="Proteomes" id="UP000327085">
    <property type="component" value="Chromosome 5"/>
</dbReference>
<evidence type="ECO:0000313" key="2">
    <source>
        <dbReference type="EMBL" id="VVA31399.1"/>
    </source>
</evidence>
<keyword evidence="1" id="KW-0472">Membrane</keyword>
<dbReference type="InterPro" id="IPR042162">
    <property type="entry name" value="AtJ13"/>
</dbReference>
<dbReference type="PANTHER" id="PTHR44914:SF1">
    <property type="entry name" value="CHAPERONE PROTEIN DNAJ 13"/>
    <property type="match status" value="1"/>
</dbReference>
<dbReference type="InParanoid" id="A0A5E4FVB5"/>
<keyword evidence="1" id="KW-1133">Transmembrane helix</keyword>
<proteinExistence type="predicted"/>
<keyword evidence="1" id="KW-0812">Transmembrane</keyword>
<evidence type="ECO:0000256" key="1">
    <source>
        <dbReference type="SAM" id="Phobius"/>
    </source>
</evidence>
<dbReference type="PANTHER" id="PTHR44914">
    <property type="entry name" value="CHAPERONE PROTEIN DNAJ 13"/>
    <property type="match status" value="1"/>
</dbReference>